<evidence type="ECO:0000256" key="4">
    <source>
        <dbReference type="ARBA" id="ARBA00023015"/>
    </source>
</evidence>
<dbReference type="PROSITE" id="PS51740">
    <property type="entry name" value="SPOVT_ABRB"/>
    <property type="match status" value="2"/>
</dbReference>
<comment type="caution">
    <text evidence="9">The sequence shown here is derived from an EMBL/GenBank/DDBJ whole genome shotgun (WGS) entry which is preliminary data.</text>
</comment>
<evidence type="ECO:0000256" key="7">
    <source>
        <dbReference type="HAMAP-Rule" id="MF_01008"/>
    </source>
</evidence>
<dbReference type="GO" id="GO:0003700">
    <property type="term" value="F:DNA-binding transcription factor activity"/>
    <property type="evidence" value="ECO:0007669"/>
    <property type="project" value="UniProtKB-UniRule"/>
</dbReference>
<comment type="subunit">
    <text evidence="7">Forms oligomers.</text>
</comment>
<keyword evidence="3" id="KW-0677">Repeat</keyword>
<feature type="domain" description="SpoVT-AbrB" evidence="8">
    <location>
        <begin position="79"/>
        <end position="122"/>
    </location>
</feature>
<dbReference type="InterPro" id="IPR035644">
    <property type="entry name" value="MraZ_C"/>
</dbReference>
<comment type="subcellular location">
    <subcellularLocation>
        <location evidence="7">Cytoplasm</location>
        <location evidence="7">Nucleoid</location>
    </subcellularLocation>
</comment>
<dbReference type="InterPro" id="IPR007159">
    <property type="entry name" value="SpoVT-AbrB_dom"/>
</dbReference>
<dbReference type="InterPro" id="IPR038619">
    <property type="entry name" value="MraZ_sf"/>
</dbReference>
<evidence type="ECO:0000256" key="1">
    <source>
        <dbReference type="ARBA" id="ARBA00013860"/>
    </source>
</evidence>
<feature type="domain" description="SpoVT-AbrB" evidence="8">
    <location>
        <begin position="8"/>
        <end position="50"/>
    </location>
</feature>
<keyword evidence="6 7" id="KW-0804">Transcription</keyword>
<dbReference type="InterPro" id="IPR037914">
    <property type="entry name" value="SpoVT-AbrB_sf"/>
</dbReference>
<keyword evidence="4 7" id="KW-0805">Transcription regulation</keyword>
<evidence type="ECO:0000256" key="3">
    <source>
        <dbReference type="ARBA" id="ARBA00022737"/>
    </source>
</evidence>
<evidence type="ECO:0000256" key="6">
    <source>
        <dbReference type="ARBA" id="ARBA00023163"/>
    </source>
</evidence>
<dbReference type="PANTHER" id="PTHR34701">
    <property type="entry name" value="TRANSCRIPTIONAL REGULATOR MRAZ"/>
    <property type="match status" value="1"/>
</dbReference>
<dbReference type="HAMAP" id="MF_01008">
    <property type="entry name" value="MraZ"/>
    <property type="match status" value="1"/>
</dbReference>
<evidence type="ECO:0000313" key="10">
    <source>
        <dbReference type="Proteomes" id="UP000050816"/>
    </source>
</evidence>
<dbReference type="EMBL" id="AZFK01000029">
    <property type="protein sequence ID" value="KRL90502.1"/>
    <property type="molecule type" value="Genomic_DNA"/>
</dbReference>
<evidence type="ECO:0000313" key="9">
    <source>
        <dbReference type="EMBL" id="KRL90502.1"/>
    </source>
</evidence>
<protein>
    <recommendedName>
        <fullName evidence="1 7">Transcriptional regulator MraZ</fullName>
    </recommendedName>
</protein>
<dbReference type="CDD" id="cd16320">
    <property type="entry name" value="MraZ_N"/>
    <property type="match status" value="1"/>
</dbReference>
<dbReference type="PANTHER" id="PTHR34701:SF1">
    <property type="entry name" value="TRANSCRIPTIONAL REGULATOR MRAZ"/>
    <property type="match status" value="1"/>
</dbReference>
<keyword evidence="2 7" id="KW-0963">Cytoplasm</keyword>
<dbReference type="SUPFAM" id="SSF89447">
    <property type="entry name" value="AbrB/MazE/MraZ-like"/>
    <property type="match status" value="1"/>
</dbReference>
<reference evidence="9 10" key="1">
    <citation type="journal article" date="2015" name="Genome Announc.">
        <title>Expanding the biotechnology potential of lactobacilli through comparative genomics of 213 strains and associated genera.</title>
        <authorList>
            <person name="Sun Z."/>
            <person name="Harris H.M."/>
            <person name="McCann A."/>
            <person name="Guo C."/>
            <person name="Argimon S."/>
            <person name="Zhang W."/>
            <person name="Yang X."/>
            <person name="Jeffery I.B."/>
            <person name="Cooney J.C."/>
            <person name="Kagawa T.F."/>
            <person name="Liu W."/>
            <person name="Song Y."/>
            <person name="Salvetti E."/>
            <person name="Wrobel A."/>
            <person name="Rasinkangas P."/>
            <person name="Parkhill J."/>
            <person name="Rea M.C."/>
            <person name="O'Sullivan O."/>
            <person name="Ritari J."/>
            <person name="Douillard F.P."/>
            <person name="Paul Ross R."/>
            <person name="Yang R."/>
            <person name="Briner A.E."/>
            <person name="Felis G.E."/>
            <person name="de Vos W.M."/>
            <person name="Barrangou R."/>
            <person name="Klaenhammer T.R."/>
            <person name="Caufield P.W."/>
            <person name="Cui Y."/>
            <person name="Zhang H."/>
            <person name="O'Toole P.W."/>
        </authorList>
    </citation>
    <scope>NUCLEOTIDE SEQUENCE [LARGE SCALE GENOMIC DNA]</scope>
    <source>
        <strain evidence="9 10">DSM 15946</strain>
    </source>
</reference>
<dbReference type="FunFam" id="3.40.1550.20:FF:000002">
    <property type="entry name" value="Transcriptional regulator MraZ"/>
    <property type="match status" value="1"/>
</dbReference>
<dbReference type="NCBIfam" id="TIGR00242">
    <property type="entry name" value="division/cell wall cluster transcriptional repressor MraZ"/>
    <property type="match status" value="1"/>
</dbReference>
<dbReference type="InterPro" id="IPR020603">
    <property type="entry name" value="MraZ_dom"/>
</dbReference>
<dbReference type="PATRIC" id="fig|1423760.3.peg.1376"/>
<evidence type="ECO:0000256" key="2">
    <source>
        <dbReference type="ARBA" id="ARBA00022490"/>
    </source>
</evidence>
<dbReference type="Pfam" id="PF02381">
    <property type="entry name" value="MraZ"/>
    <property type="match status" value="2"/>
</dbReference>
<dbReference type="GO" id="GO:0000976">
    <property type="term" value="F:transcription cis-regulatory region binding"/>
    <property type="evidence" value="ECO:0007669"/>
    <property type="project" value="TreeGrafter"/>
</dbReference>
<dbReference type="InterPro" id="IPR003444">
    <property type="entry name" value="MraZ"/>
</dbReference>
<keyword evidence="5 7" id="KW-0238">DNA-binding</keyword>
<dbReference type="Proteomes" id="UP000050816">
    <property type="component" value="Unassembled WGS sequence"/>
</dbReference>
<organism evidence="9 10">
    <name type="scientific">Limosilactobacillus ingluviei DSM 15946</name>
    <dbReference type="NCBI Taxonomy" id="1423760"/>
    <lineage>
        <taxon>Bacteria</taxon>
        <taxon>Bacillati</taxon>
        <taxon>Bacillota</taxon>
        <taxon>Bacilli</taxon>
        <taxon>Lactobacillales</taxon>
        <taxon>Lactobacillaceae</taxon>
        <taxon>Limosilactobacillus</taxon>
    </lineage>
</organism>
<proteinExistence type="inferred from homology"/>
<sequence>MAALFMGEFNHTIDTKGRLIIPAKFRQQLGERFVITRGLDQCLAGWPLSEWEKLQAKLRALPMTKKNVRQFVRFLYAAAVECEFDKQGRVNLSATLLDYAQLKQACVVVGVATHFEIWDTATWQTINQQAAADFAAVAEELDFDF</sequence>
<accession>A0A0R1UAV0</accession>
<gene>
    <name evidence="7" type="primary">mraZ</name>
    <name evidence="9" type="ORF">FC43_GL001307</name>
</gene>
<dbReference type="GO" id="GO:2000143">
    <property type="term" value="P:negative regulation of DNA-templated transcription initiation"/>
    <property type="evidence" value="ECO:0007669"/>
    <property type="project" value="TreeGrafter"/>
</dbReference>
<dbReference type="AlphaFoldDB" id="A0A0R1UAV0"/>
<dbReference type="CDD" id="cd16321">
    <property type="entry name" value="MraZ_C"/>
    <property type="match status" value="1"/>
</dbReference>
<dbReference type="InterPro" id="IPR035642">
    <property type="entry name" value="MraZ_N"/>
</dbReference>
<dbReference type="GO" id="GO:0009295">
    <property type="term" value="C:nucleoid"/>
    <property type="evidence" value="ECO:0007669"/>
    <property type="project" value="UniProtKB-SubCell"/>
</dbReference>
<dbReference type="Gene3D" id="3.40.1550.20">
    <property type="entry name" value="Transcriptional regulator MraZ domain"/>
    <property type="match status" value="1"/>
</dbReference>
<dbReference type="GO" id="GO:0005737">
    <property type="term" value="C:cytoplasm"/>
    <property type="evidence" value="ECO:0007669"/>
    <property type="project" value="UniProtKB-UniRule"/>
</dbReference>
<comment type="similarity">
    <text evidence="7">Belongs to the MraZ family.</text>
</comment>
<evidence type="ECO:0000256" key="5">
    <source>
        <dbReference type="ARBA" id="ARBA00023125"/>
    </source>
</evidence>
<name>A0A0R1UAV0_9LACO</name>
<evidence type="ECO:0000259" key="8">
    <source>
        <dbReference type="PROSITE" id="PS51740"/>
    </source>
</evidence>